<dbReference type="SMART" id="SM00220">
    <property type="entry name" value="S_TKc"/>
    <property type="match status" value="1"/>
</dbReference>
<sequence>MSAHGGMCTCMHACTHSLTSTGRRAAPQVGSACAYIWTRPTDEMAPSVRREVRVLARVQHPNVVRLFGVCLRPVVRVVLPLADGSLRDAISDHRDAISAQAAVALLCGIARGMAAIHAHAILHLDLKPENVLLSHGEPWVTDFGLATSQTSDAQAIGSVSALSSVAQRGTARYKAPELFRLRRQGGALVSTAADVYSFALIMWELAVGEVPWAGMSDVEVMANVMAGERPLLESGEEWEARARPDMRELIKASWVQDTQRVDAQVPSERPSFAALVSSLEAMLEDQAIPGQGVEASSSTLPSFTPRGTPIPLAVLATEGARPLAWAVPVGGTPADRLEQMELTVMELLAQVAALEAAQIASEVERTDVHEEVKGLRTALKTAEADARRLEALAGETAAMQVRQVLLRAEQREVELRTEMQAMIDKVGQALQEALGEKSVDCPKLPWVHGGAGGWYRLFFVCPVALEVAETNGGNGYKLLLPKAALHKLSPALHTTIHALRSKLGCGRAVGLPIQHKANRSMAAVLAKEVAAVDALERSLPPVEGPRMASQPLGVVPKEAYQMLLTTLETEDPGLTRCGLVRLTAPDGTVAWVRPGAAAERFRLEGKHTLGRVDVVPQRLLA</sequence>
<gene>
    <name evidence="3" type="ORF">CBRE1094_LOCUS33342</name>
</gene>
<dbReference type="PROSITE" id="PS00108">
    <property type="entry name" value="PROTEIN_KINASE_ST"/>
    <property type="match status" value="1"/>
</dbReference>
<dbReference type="GO" id="GO:0004674">
    <property type="term" value="F:protein serine/threonine kinase activity"/>
    <property type="evidence" value="ECO:0007669"/>
    <property type="project" value="TreeGrafter"/>
</dbReference>
<organism evidence="3">
    <name type="scientific">Haptolina brevifila</name>
    <dbReference type="NCBI Taxonomy" id="156173"/>
    <lineage>
        <taxon>Eukaryota</taxon>
        <taxon>Haptista</taxon>
        <taxon>Haptophyta</taxon>
        <taxon>Prymnesiophyceae</taxon>
        <taxon>Prymnesiales</taxon>
        <taxon>Prymnesiaceae</taxon>
        <taxon>Haptolina</taxon>
    </lineage>
</organism>
<accession>A0A7S2IE08</accession>
<dbReference type="GO" id="GO:0005524">
    <property type="term" value="F:ATP binding"/>
    <property type="evidence" value="ECO:0007669"/>
    <property type="project" value="InterPro"/>
</dbReference>
<dbReference type="PANTHER" id="PTHR44329:SF289">
    <property type="entry name" value="SERINE_THREONINE-PROTEIN KINASE VIK"/>
    <property type="match status" value="1"/>
</dbReference>
<keyword evidence="1" id="KW-0175">Coiled coil</keyword>
<feature type="coiled-coil region" evidence="1">
    <location>
        <begin position="337"/>
        <end position="425"/>
    </location>
</feature>
<protein>
    <recommendedName>
        <fullName evidence="2">Protein kinase domain-containing protein</fullName>
    </recommendedName>
</protein>
<dbReference type="PROSITE" id="PS50011">
    <property type="entry name" value="PROTEIN_KINASE_DOM"/>
    <property type="match status" value="1"/>
</dbReference>
<dbReference type="InterPro" id="IPR008271">
    <property type="entry name" value="Ser/Thr_kinase_AS"/>
</dbReference>
<dbReference type="SUPFAM" id="SSF56112">
    <property type="entry name" value="Protein kinase-like (PK-like)"/>
    <property type="match status" value="1"/>
</dbReference>
<evidence type="ECO:0000259" key="2">
    <source>
        <dbReference type="PROSITE" id="PS50011"/>
    </source>
</evidence>
<dbReference type="AlphaFoldDB" id="A0A7S2IE08"/>
<feature type="domain" description="Protein kinase" evidence="2">
    <location>
        <begin position="1"/>
        <end position="283"/>
    </location>
</feature>
<reference evidence="3" key="1">
    <citation type="submission" date="2021-01" db="EMBL/GenBank/DDBJ databases">
        <authorList>
            <person name="Corre E."/>
            <person name="Pelletier E."/>
            <person name="Niang G."/>
            <person name="Scheremetjew M."/>
            <person name="Finn R."/>
            <person name="Kale V."/>
            <person name="Holt S."/>
            <person name="Cochrane G."/>
            <person name="Meng A."/>
            <person name="Brown T."/>
            <person name="Cohen L."/>
        </authorList>
    </citation>
    <scope>NUCLEOTIDE SEQUENCE</scope>
    <source>
        <strain evidence="3">UTEX LB 985</strain>
    </source>
</reference>
<evidence type="ECO:0000313" key="3">
    <source>
        <dbReference type="EMBL" id="CAD9516829.1"/>
    </source>
</evidence>
<dbReference type="Pfam" id="PF00069">
    <property type="entry name" value="Pkinase"/>
    <property type="match status" value="1"/>
</dbReference>
<dbReference type="Gene3D" id="1.10.510.10">
    <property type="entry name" value="Transferase(Phosphotransferase) domain 1"/>
    <property type="match status" value="1"/>
</dbReference>
<dbReference type="EMBL" id="HBGU01061324">
    <property type="protein sequence ID" value="CAD9516829.1"/>
    <property type="molecule type" value="Transcribed_RNA"/>
</dbReference>
<proteinExistence type="predicted"/>
<dbReference type="InterPro" id="IPR000719">
    <property type="entry name" value="Prot_kinase_dom"/>
</dbReference>
<evidence type="ECO:0000256" key="1">
    <source>
        <dbReference type="SAM" id="Coils"/>
    </source>
</evidence>
<dbReference type="InterPro" id="IPR011009">
    <property type="entry name" value="Kinase-like_dom_sf"/>
</dbReference>
<dbReference type="PANTHER" id="PTHR44329">
    <property type="entry name" value="SERINE/THREONINE-PROTEIN KINASE TNNI3K-RELATED"/>
    <property type="match status" value="1"/>
</dbReference>
<dbReference type="InterPro" id="IPR051681">
    <property type="entry name" value="Ser/Thr_Kinases-Pseudokinases"/>
</dbReference>
<name>A0A7S2IE08_9EUKA</name>